<dbReference type="EMBL" id="RXLP01000025">
    <property type="protein sequence ID" value="TCD53847.1"/>
    <property type="molecule type" value="Genomic_DNA"/>
</dbReference>
<evidence type="ECO:0000313" key="2">
    <source>
        <dbReference type="EMBL" id="TCD53847.1"/>
    </source>
</evidence>
<dbReference type="Pfam" id="PF13604">
    <property type="entry name" value="AAA_30"/>
    <property type="match status" value="1"/>
</dbReference>
<reference evidence="2 3" key="1">
    <citation type="submission" date="2018-12" db="EMBL/GenBank/DDBJ databases">
        <title>Alloscrdovia theropitheci sp. nov: a novel taxon from the feces of the bleeding-herat monkey (Theropithecus geleda).</title>
        <authorList>
            <person name="Modesto M."/>
        </authorList>
    </citation>
    <scope>NUCLEOTIDE SEQUENCE [LARGE SCALE GENOMIC DNA]</scope>
    <source>
        <strain evidence="2 3">GLDI4/2</strain>
    </source>
</reference>
<dbReference type="NCBIfam" id="NF041492">
    <property type="entry name" value="MobF"/>
    <property type="match status" value="1"/>
</dbReference>
<evidence type="ECO:0000313" key="3">
    <source>
        <dbReference type="Proteomes" id="UP000291289"/>
    </source>
</evidence>
<accession>A0A4R0QUV3</accession>
<protein>
    <recommendedName>
        <fullName evidence="1">AAA+ ATPase domain-containing protein</fullName>
    </recommendedName>
</protein>
<dbReference type="CDD" id="cd18809">
    <property type="entry name" value="SF1_C_RecD"/>
    <property type="match status" value="1"/>
</dbReference>
<dbReference type="InterPro" id="IPR027417">
    <property type="entry name" value="P-loop_NTPase"/>
</dbReference>
<name>A0A4R0QUV3_9BIFI</name>
<comment type="caution">
    <text evidence="2">The sequence shown here is derived from an EMBL/GenBank/DDBJ whole genome shotgun (WGS) entry which is preliminary data.</text>
</comment>
<dbReference type="InterPro" id="IPR003593">
    <property type="entry name" value="AAA+_ATPase"/>
</dbReference>
<proteinExistence type="predicted"/>
<dbReference type="InterPro" id="IPR014862">
    <property type="entry name" value="TrwC"/>
</dbReference>
<dbReference type="SUPFAM" id="SSF52540">
    <property type="entry name" value="P-loop containing nucleoside triphosphate hydrolases"/>
    <property type="match status" value="2"/>
</dbReference>
<feature type="domain" description="AAA+ ATPase" evidence="1">
    <location>
        <begin position="545"/>
        <end position="818"/>
    </location>
</feature>
<dbReference type="Pfam" id="PF08751">
    <property type="entry name" value="TrwC"/>
    <property type="match status" value="1"/>
</dbReference>
<dbReference type="SUPFAM" id="SSF55464">
    <property type="entry name" value="Origin of replication-binding domain, RBD-like"/>
    <property type="match status" value="1"/>
</dbReference>
<keyword evidence="3" id="KW-1185">Reference proteome</keyword>
<gene>
    <name evidence="2" type="ORF">EJ419_06235</name>
</gene>
<dbReference type="Proteomes" id="UP000291289">
    <property type="component" value="Unassembled WGS sequence"/>
</dbReference>
<dbReference type="Gene3D" id="3.40.50.300">
    <property type="entry name" value="P-loop containing nucleotide triphosphate hydrolases"/>
    <property type="match status" value="2"/>
</dbReference>
<dbReference type="SMART" id="SM00382">
    <property type="entry name" value="AAA"/>
    <property type="match status" value="1"/>
</dbReference>
<dbReference type="RefSeq" id="WP_131284727.1">
    <property type="nucleotide sequence ID" value="NZ_RXLP01000025.1"/>
</dbReference>
<evidence type="ECO:0000259" key="1">
    <source>
        <dbReference type="SMART" id="SM00382"/>
    </source>
</evidence>
<organism evidence="2 3">
    <name type="scientific">Alloscardovia theropitheci</name>
    <dbReference type="NCBI Taxonomy" id="2496842"/>
    <lineage>
        <taxon>Bacteria</taxon>
        <taxon>Bacillati</taxon>
        <taxon>Actinomycetota</taxon>
        <taxon>Actinomycetes</taxon>
        <taxon>Bifidobacteriales</taxon>
        <taxon>Bifidobacteriaceae</taxon>
        <taxon>Alloscardovia</taxon>
    </lineage>
</organism>
<sequence>MSMSMKIIHAGYTKYLEESVSDSMRNLTTHGMSSYYTHEGNPPGYWMGSGLSMIGKHEGDIVGKGELFDVIERMNHPETHHKLASHISMRNADPRKPHSSSTVLGYDATFAAPKSFSVLWMIASEEQKRELDAMWKQSLSEAIGQFEHDAAYGRIGKGGVARTKLTGFTIAAYQHYTNRNGEPHYHTHAVISNLATREDGSIVALDGRTLLSVKEHINILHAQRLRSIMHENWGIEWTLTDSVSGDKTKVWEMRNMPREILEEVSTRRTHITNRLNELIEKYETTHGHTPTGRELKMLEQRAWNDTRHRKTQDTISVDTCVQRVQEIPQTRDIDASELVASQHGQDTQTYTYDHLDHTHILHLMTPLLEANLTDEAHASRSSNASENEVSQAFEHTVAANKTTFSLDHIIATAQTLTDGLNLKTVDDHVAIAHHITRECLTRFIPITPERYRIPDELVNDPRYTLTTSVGDHVSVLDMKKGTSLYASITLMDAEKNLLTLIDTTHDNGLLDRETVTDLLDQYNQQTRYPLSVDQYDAAVAALTTKRHIFSIIGAAGTGKTTTLKAMKYVIDHTLGEGHLIGSAPSTRAAEEMSESMNITCANIAAILTENTHHAVAKNIQRIEQQLSDPTVSIEEKKNLRAQLVRDRTQLAQYTIPDNSVLIVDEAGMASSTDLAKLSQLAADHNTRVIYTGDHMQLGAVGEGSGALYETYLQGKDHYAQLTTLFRFTDEHEAHITQDLRDGILSKDGTYSAIRDYRNMNRIHQSMSEDAMSEKAYSDTLTDLAHGYDVILMAADNDTVAHMNERFTLDLMAQGKVETNPALRTEFADGVSYGKGDHIITRKNTGRNITTSLGERVHNGDHWTITNVDIERQIVEVKNPQNEETARLPFWYVKQYAQGGYTSTIHLAQGATYDKARVIINTDSILNRASLYVAQTRGKTSNEIYVQLAPLADNDHANWVKTKASEQEKHGKKYWAYESTNPDPEKYYTDKDIEPTESELADAYLNQVCASTPTVLATRSRTQYNNQTHSISTLLAERQYLQNVLVEDDLIQAMTSLYSEHEIQAMKTQPGWSELITAYGKAYMIDPRQANQIITHRVKGHSDIKVSDADQHLFTTMHEGDTISVLTRSLNQISSPHHGTSRLGKYGYLTTYTPQHVTEKTPAQLHMLEQADKMLEEALDRQAAKSLSNPTAWQKVIQGKNSLPVVATRAYHTYMNLIKSVLIYRAEHSITNNFAPLGDRIKADVTPLLAAWRTNLTTQIYDYKNNQPTPPHTHRKTHMNTTTNTIYIAANPIQAQEYQEKHPHAHILTTTDSELTESLFTDTRSQENNETVTYTLITSGNREHDKEFLTNAYEHMTMQEKATATVVTRTNNQEETSPLWQALTDQMIPENLTRSNAVEYHHTIMDTIIDELPISMQTDSDQYVRHHITQIIKQHEEKQQYVQEQTQQRIQQQNYSASIE</sequence>
<dbReference type="OrthoDB" id="4524286at2"/>